<feature type="compositionally biased region" description="Acidic residues" evidence="2">
    <location>
        <begin position="191"/>
        <end position="200"/>
    </location>
</feature>
<comment type="caution">
    <text evidence="4">The sequence shown here is derived from an EMBL/GenBank/DDBJ whole genome shotgun (WGS) entry which is preliminary data.</text>
</comment>
<feature type="compositionally biased region" description="Polar residues" evidence="2">
    <location>
        <begin position="233"/>
        <end position="249"/>
    </location>
</feature>
<feature type="coiled-coil region" evidence="1">
    <location>
        <begin position="262"/>
        <end position="367"/>
    </location>
</feature>
<dbReference type="Gene3D" id="3.90.1150.80">
    <property type="match status" value="1"/>
</dbReference>
<name>A0ABR4P4W5_9HELO</name>
<dbReference type="PANTHER" id="PTHR28006">
    <property type="entry name" value="MONOPOLIN COMPLEX SUBUNIT CSM1"/>
    <property type="match status" value="1"/>
</dbReference>
<evidence type="ECO:0000256" key="1">
    <source>
        <dbReference type="SAM" id="Coils"/>
    </source>
</evidence>
<keyword evidence="5" id="KW-1185">Reference proteome</keyword>
<dbReference type="EMBL" id="JBFCZG010000009">
    <property type="protein sequence ID" value="KAL3418348.1"/>
    <property type="molecule type" value="Genomic_DNA"/>
</dbReference>
<evidence type="ECO:0000313" key="4">
    <source>
        <dbReference type="EMBL" id="KAL3418348.1"/>
    </source>
</evidence>
<evidence type="ECO:0000313" key="5">
    <source>
        <dbReference type="Proteomes" id="UP001629113"/>
    </source>
</evidence>
<feature type="compositionally biased region" description="Polar residues" evidence="2">
    <location>
        <begin position="101"/>
        <end position="120"/>
    </location>
</feature>
<feature type="compositionally biased region" description="Basic residues" evidence="2">
    <location>
        <begin position="175"/>
        <end position="184"/>
    </location>
</feature>
<protein>
    <submittedName>
        <fullName evidence="4">Chromosome segregation protein</fullName>
    </submittedName>
</protein>
<dbReference type="InterPro" id="IPR040349">
    <property type="entry name" value="Csm1/Pcs1"/>
</dbReference>
<dbReference type="Pfam" id="PF12539">
    <property type="entry name" value="Csm1"/>
    <property type="match status" value="1"/>
</dbReference>
<dbReference type="InterPro" id="IPR038608">
    <property type="entry name" value="Csm1/Pcs1_C_sf"/>
</dbReference>
<evidence type="ECO:0000256" key="2">
    <source>
        <dbReference type="SAM" id="MobiDB-lite"/>
    </source>
</evidence>
<evidence type="ECO:0000259" key="3">
    <source>
        <dbReference type="Pfam" id="PF12539"/>
    </source>
</evidence>
<feature type="compositionally biased region" description="Acidic residues" evidence="2">
    <location>
        <begin position="208"/>
        <end position="218"/>
    </location>
</feature>
<keyword evidence="1" id="KW-0175">Coiled coil</keyword>
<accession>A0ABR4P4W5</accession>
<feature type="compositionally biased region" description="Polar residues" evidence="2">
    <location>
        <begin position="24"/>
        <end position="34"/>
    </location>
</feature>
<dbReference type="InterPro" id="IPR020981">
    <property type="entry name" value="Csm1/Pcs1_C"/>
</dbReference>
<feature type="region of interest" description="Disordered" evidence="2">
    <location>
        <begin position="1"/>
        <end position="260"/>
    </location>
</feature>
<reference evidence="4 5" key="1">
    <citation type="submission" date="2024-06" db="EMBL/GenBank/DDBJ databases">
        <title>Complete genome of Phlyctema vagabunda strain 19-DSS-EL-015.</title>
        <authorList>
            <person name="Fiorenzani C."/>
        </authorList>
    </citation>
    <scope>NUCLEOTIDE SEQUENCE [LARGE SCALE GENOMIC DNA]</scope>
    <source>
        <strain evidence="4 5">19-DSS-EL-015</strain>
    </source>
</reference>
<organism evidence="4 5">
    <name type="scientific">Phlyctema vagabunda</name>
    <dbReference type="NCBI Taxonomy" id="108571"/>
    <lineage>
        <taxon>Eukaryota</taxon>
        <taxon>Fungi</taxon>
        <taxon>Dikarya</taxon>
        <taxon>Ascomycota</taxon>
        <taxon>Pezizomycotina</taxon>
        <taxon>Leotiomycetes</taxon>
        <taxon>Helotiales</taxon>
        <taxon>Dermateaceae</taxon>
        <taxon>Phlyctema</taxon>
    </lineage>
</organism>
<feature type="compositionally biased region" description="Basic and acidic residues" evidence="2">
    <location>
        <begin position="250"/>
        <end position="260"/>
    </location>
</feature>
<proteinExistence type="predicted"/>
<gene>
    <name evidence="4" type="ORF">PVAG01_10064</name>
</gene>
<dbReference type="CDD" id="cd23787">
    <property type="entry name" value="RWD_CSM1"/>
    <property type="match status" value="1"/>
</dbReference>
<dbReference type="PANTHER" id="PTHR28006:SF1">
    <property type="entry name" value="MONOPOLIN COMPLEX SUBUNIT CSM1"/>
    <property type="match status" value="1"/>
</dbReference>
<dbReference type="Proteomes" id="UP001629113">
    <property type="component" value="Unassembled WGS sequence"/>
</dbReference>
<feature type="domain" description="Monopolin complex subunit Csm1/Pcs1 C-terminal" evidence="3">
    <location>
        <begin position="412"/>
        <end position="499"/>
    </location>
</feature>
<sequence length="519" mass="56536">MPKAKLSRSITALAQSDSEDDQLGESSLLSQTRSPSDKMAPAKRGRGRPKASSVVVTGRVAKTKPASRRSSDRIKPARAISAIVSPVKGTKRKALSKKAPEQQSDVEVQGNGQNDDTTMGETDILEASVVAAKGKGPKPTQGKATATRGRPPKKVSTPTDYSIKVDETPEASKVAPRRRRKPAASKKDVSVEPEPEEEVAETQVPNEMEVDSFEEEMDSTIPEPAPLERNRSKSQTRPAPSNRRVGTSSDNERSDPALRRRLGDMTKKLEALETKYKDLRELGVKDAEKVFDKLKKQVDEKEKLTKSTIAALRTEIAAERVLSKEAQILRKRLEVQQKEMADLNVKISDADSKLAEAQVENKALSTKLATSRSAAASVESVNSRVPGSAVKANGGIRMIGTAEAAQAAQAAQLKGDLYSDLTGLLILGVKRESEDDVFDCIQTGRNGTLHFKLSITNEKSAESYDDAQCVYTPLLDPSRDKELIDLLPDYLADEITFPRPQSAKFYARVIRALTESSSN</sequence>